<evidence type="ECO:0000313" key="1">
    <source>
        <dbReference type="EMBL" id="EHN60356.1"/>
    </source>
</evidence>
<gene>
    <name evidence="1" type="ORF">HMPREF0557_02543</name>
</gene>
<proteinExistence type="predicted"/>
<dbReference type="EMBL" id="AGCN01000039">
    <property type="protein sequence ID" value="EHN60356.1"/>
    <property type="molecule type" value="Genomic_DNA"/>
</dbReference>
<organism evidence="1 2">
    <name type="scientific">Listeria innocua ATCC 33091</name>
    <dbReference type="NCBI Taxonomy" id="1002366"/>
    <lineage>
        <taxon>Bacteria</taxon>
        <taxon>Bacillati</taxon>
        <taxon>Bacillota</taxon>
        <taxon>Bacilli</taxon>
        <taxon>Bacillales</taxon>
        <taxon>Listeriaceae</taxon>
        <taxon>Listeria</taxon>
    </lineage>
</organism>
<name>A0AB72Z659_LISIO</name>
<keyword evidence="2" id="KW-1185">Reference proteome</keyword>
<dbReference type="AlphaFoldDB" id="A0AB72Z659"/>
<accession>A0AB72Z659</accession>
<dbReference type="Proteomes" id="UP000003597">
    <property type="component" value="Unassembled WGS sequence"/>
</dbReference>
<comment type="caution">
    <text evidence="1">The sequence shown here is derived from an EMBL/GenBank/DDBJ whole genome shotgun (WGS) entry which is preliminary data.</text>
</comment>
<protein>
    <submittedName>
        <fullName evidence="1">Uncharacterized protein</fullName>
    </submittedName>
</protein>
<reference evidence="1 2" key="1">
    <citation type="submission" date="2011-08" db="EMBL/GenBank/DDBJ databases">
        <authorList>
            <person name="Weinstock G."/>
            <person name="Sodergren E."/>
            <person name="Clifton S."/>
            <person name="Fulton L."/>
            <person name="Fulton B."/>
            <person name="Courtney L."/>
            <person name="Fronick C."/>
            <person name="Harrison M."/>
            <person name="Strong C."/>
            <person name="Farmer C."/>
            <person name="Delahaunty K."/>
            <person name="Markovic C."/>
            <person name="Hall O."/>
            <person name="Minx P."/>
            <person name="Tomlinson C."/>
            <person name="Mitreva M."/>
            <person name="Hou S."/>
            <person name="Chen J."/>
            <person name="Wollam A."/>
            <person name="Pepin K.H."/>
            <person name="Johnson M."/>
            <person name="Bhonagiri V."/>
            <person name="Zhang X."/>
            <person name="Suruliraj S."/>
            <person name="Warren W."/>
            <person name="Chinwalla A."/>
            <person name="Mardis E.R."/>
            <person name="Wilson R.K."/>
        </authorList>
    </citation>
    <scope>NUCLEOTIDE SEQUENCE [LARGE SCALE GENOMIC DNA]</scope>
    <source>
        <strain evidence="1 2">ATCC 33091</strain>
    </source>
</reference>
<evidence type="ECO:0000313" key="2">
    <source>
        <dbReference type="Proteomes" id="UP000003597"/>
    </source>
</evidence>
<sequence>MLQKQMYSSKHFCSTSVKSSFSKQINNHTVSFGIFKQIKL</sequence>